<accession>A0ABR2U1Y8</accession>
<proteinExistence type="predicted"/>
<organism evidence="1 2">
    <name type="scientific">Hibiscus sabdariffa</name>
    <name type="common">roselle</name>
    <dbReference type="NCBI Taxonomy" id="183260"/>
    <lineage>
        <taxon>Eukaryota</taxon>
        <taxon>Viridiplantae</taxon>
        <taxon>Streptophyta</taxon>
        <taxon>Embryophyta</taxon>
        <taxon>Tracheophyta</taxon>
        <taxon>Spermatophyta</taxon>
        <taxon>Magnoliopsida</taxon>
        <taxon>eudicotyledons</taxon>
        <taxon>Gunneridae</taxon>
        <taxon>Pentapetalae</taxon>
        <taxon>rosids</taxon>
        <taxon>malvids</taxon>
        <taxon>Malvales</taxon>
        <taxon>Malvaceae</taxon>
        <taxon>Malvoideae</taxon>
        <taxon>Hibiscus</taxon>
    </lineage>
</organism>
<evidence type="ECO:0000313" key="1">
    <source>
        <dbReference type="EMBL" id="KAK9043720.1"/>
    </source>
</evidence>
<evidence type="ECO:0000313" key="2">
    <source>
        <dbReference type="Proteomes" id="UP001396334"/>
    </source>
</evidence>
<name>A0ABR2U1Y8_9ROSI</name>
<comment type="caution">
    <text evidence="1">The sequence shown here is derived from an EMBL/GenBank/DDBJ whole genome shotgun (WGS) entry which is preliminary data.</text>
</comment>
<gene>
    <name evidence="1" type="ORF">V6N11_072054</name>
</gene>
<reference evidence="1 2" key="1">
    <citation type="journal article" date="2024" name="G3 (Bethesda)">
        <title>Genome assembly of Hibiscus sabdariffa L. provides insights into metabolisms of medicinal natural products.</title>
        <authorList>
            <person name="Kim T."/>
        </authorList>
    </citation>
    <scope>NUCLEOTIDE SEQUENCE [LARGE SCALE GENOMIC DNA]</scope>
    <source>
        <strain evidence="1">TK-2024</strain>
        <tissue evidence="1">Old leaves</tissue>
    </source>
</reference>
<protein>
    <submittedName>
        <fullName evidence="1">Uncharacterized protein</fullName>
    </submittedName>
</protein>
<keyword evidence="2" id="KW-1185">Reference proteome</keyword>
<sequence>MRRLLNCLLYHQLSLRWGHLAHLLNLLTIECIVQVEEMSKGLRVGNEATVKQATRFARLGKEPAYKMNLTRQKW</sequence>
<dbReference type="EMBL" id="JBBPBN010000003">
    <property type="protein sequence ID" value="KAK9043720.1"/>
    <property type="molecule type" value="Genomic_DNA"/>
</dbReference>
<dbReference type="Proteomes" id="UP001396334">
    <property type="component" value="Unassembled WGS sequence"/>
</dbReference>